<gene>
    <name evidence="1" type="ORF">PSON_ATCC_30995.1.T0210204</name>
</gene>
<dbReference type="EMBL" id="CAJJDN010000021">
    <property type="protein sequence ID" value="CAD8066224.1"/>
    <property type="molecule type" value="Genomic_DNA"/>
</dbReference>
<reference evidence="1" key="1">
    <citation type="submission" date="2021-01" db="EMBL/GenBank/DDBJ databases">
        <authorList>
            <consortium name="Genoscope - CEA"/>
            <person name="William W."/>
        </authorList>
    </citation>
    <scope>NUCLEOTIDE SEQUENCE</scope>
</reference>
<dbReference type="OrthoDB" id="687730at2759"/>
<proteinExistence type="predicted"/>
<protein>
    <submittedName>
        <fullName evidence="1">Uncharacterized protein</fullName>
    </submittedName>
</protein>
<evidence type="ECO:0000313" key="2">
    <source>
        <dbReference type="Proteomes" id="UP000692954"/>
    </source>
</evidence>
<comment type="caution">
    <text evidence="1">The sequence shown here is derived from an EMBL/GenBank/DDBJ whole genome shotgun (WGS) entry which is preliminary data.</text>
</comment>
<keyword evidence="2" id="KW-1185">Reference proteome</keyword>
<name>A0A8S1LUF5_9CILI</name>
<sequence>MLIQIQKNQNVAAQCGGIIQDLQQAKQASERQSYDLFGQKLMCQMVSNNYQQQGVNSIFSASGVQMQQPTAAQYQNCQQQSMMFQVQRQKPPYKYQ</sequence>
<evidence type="ECO:0000313" key="1">
    <source>
        <dbReference type="EMBL" id="CAD8066224.1"/>
    </source>
</evidence>
<dbReference type="AlphaFoldDB" id="A0A8S1LUF5"/>
<organism evidence="1 2">
    <name type="scientific">Paramecium sonneborni</name>
    <dbReference type="NCBI Taxonomy" id="65129"/>
    <lineage>
        <taxon>Eukaryota</taxon>
        <taxon>Sar</taxon>
        <taxon>Alveolata</taxon>
        <taxon>Ciliophora</taxon>
        <taxon>Intramacronucleata</taxon>
        <taxon>Oligohymenophorea</taxon>
        <taxon>Peniculida</taxon>
        <taxon>Parameciidae</taxon>
        <taxon>Paramecium</taxon>
    </lineage>
</organism>
<dbReference type="Proteomes" id="UP000692954">
    <property type="component" value="Unassembled WGS sequence"/>
</dbReference>
<accession>A0A8S1LUF5</accession>